<dbReference type="InterPro" id="IPR001789">
    <property type="entry name" value="Sig_transdc_resp-reg_receiver"/>
</dbReference>
<evidence type="ECO:0000313" key="6">
    <source>
        <dbReference type="EMBL" id="KGT81676.1"/>
    </source>
</evidence>
<organism evidence="6 7">
    <name type="scientific">Bradyrhizobium japonicum</name>
    <dbReference type="NCBI Taxonomy" id="375"/>
    <lineage>
        <taxon>Bacteria</taxon>
        <taxon>Pseudomonadati</taxon>
        <taxon>Pseudomonadota</taxon>
        <taxon>Alphaproteobacteria</taxon>
        <taxon>Hyphomicrobiales</taxon>
        <taxon>Nitrobacteraceae</taxon>
        <taxon>Bradyrhizobium</taxon>
    </lineage>
</organism>
<dbReference type="InterPro" id="IPR011006">
    <property type="entry name" value="CheY-like_superfamily"/>
</dbReference>
<proteinExistence type="predicted"/>
<dbReference type="Proteomes" id="UP000030377">
    <property type="component" value="Unassembled WGS sequence"/>
</dbReference>
<evidence type="ECO:0000256" key="2">
    <source>
        <dbReference type="ARBA" id="ARBA00023015"/>
    </source>
</evidence>
<keyword evidence="3" id="KW-0804">Transcription</keyword>
<reference evidence="6 7" key="1">
    <citation type="submission" date="2014-09" db="EMBL/GenBank/DDBJ databases">
        <title>Draft genome of Bradyrhizobium japonicum Is-34.</title>
        <authorList>
            <person name="Tsurumaru H."/>
            <person name="Yamakawa T."/>
            <person name="Hashimoto S."/>
            <person name="Okizaki K."/>
            <person name="Kanesaki Y."/>
            <person name="Yoshikawa H."/>
            <person name="Yajima S."/>
        </authorList>
    </citation>
    <scope>NUCLEOTIDE SEQUENCE [LARGE SCALE GENOMIC DNA]</scope>
    <source>
        <strain evidence="6 7">Is-34</strain>
    </source>
</reference>
<feature type="modified residue" description="4-aspartylphosphate" evidence="4">
    <location>
        <position position="61"/>
    </location>
</feature>
<dbReference type="SMART" id="SM00448">
    <property type="entry name" value="REC"/>
    <property type="match status" value="1"/>
</dbReference>
<feature type="domain" description="Response regulatory" evidence="5">
    <location>
        <begin position="11"/>
        <end position="123"/>
    </location>
</feature>
<dbReference type="PANTHER" id="PTHR44591">
    <property type="entry name" value="STRESS RESPONSE REGULATOR PROTEIN 1"/>
    <property type="match status" value="1"/>
</dbReference>
<dbReference type="Gene3D" id="3.40.50.2300">
    <property type="match status" value="1"/>
</dbReference>
<evidence type="ECO:0000256" key="3">
    <source>
        <dbReference type="ARBA" id="ARBA00023163"/>
    </source>
</evidence>
<dbReference type="InterPro" id="IPR050595">
    <property type="entry name" value="Bact_response_regulator"/>
</dbReference>
<evidence type="ECO:0000259" key="5">
    <source>
        <dbReference type="PROSITE" id="PS50110"/>
    </source>
</evidence>
<name>A0A0A3Y8F9_BRAJP</name>
<sequence length="124" mass="13549">MPEQSSPRGSCILIVEDEPMLLLMANDIVQDAGLHPLLAGNADEAIKILETRQDVCVVFTDVRMPGSMDGIGLVEAVRERWPPIQLLVVSAHLVEGSELPDGARFFRKPYPSEAIISTLRELAA</sequence>
<dbReference type="EMBL" id="JRPN01000001">
    <property type="protein sequence ID" value="KGT81676.1"/>
    <property type="molecule type" value="Genomic_DNA"/>
</dbReference>
<keyword evidence="1 4" id="KW-0597">Phosphoprotein</keyword>
<dbReference type="GO" id="GO:0000160">
    <property type="term" value="P:phosphorelay signal transduction system"/>
    <property type="evidence" value="ECO:0007669"/>
    <property type="project" value="InterPro"/>
</dbReference>
<evidence type="ECO:0000256" key="1">
    <source>
        <dbReference type="ARBA" id="ARBA00022553"/>
    </source>
</evidence>
<dbReference type="PANTHER" id="PTHR44591:SF3">
    <property type="entry name" value="RESPONSE REGULATORY DOMAIN-CONTAINING PROTEIN"/>
    <property type="match status" value="1"/>
</dbReference>
<evidence type="ECO:0000256" key="4">
    <source>
        <dbReference type="PROSITE-ProRule" id="PRU00169"/>
    </source>
</evidence>
<protein>
    <submittedName>
        <fullName evidence="6">Chemotaxis protein CheY</fullName>
    </submittedName>
</protein>
<dbReference type="AlphaFoldDB" id="A0A0A3Y8F9"/>
<keyword evidence="2" id="KW-0805">Transcription regulation</keyword>
<comment type="caution">
    <text evidence="6">The sequence shown here is derived from an EMBL/GenBank/DDBJ whole genome shotgun (WGS) entry which is preliminary data.</text>
</comment>
<gene>
    <name evidence="6" type="ORF">MA20_02785</name>
</gene>
<dbReference type="SUPFAM" id="SSF52172">
    <property type="entry name" value="CheY-like"/>
    <property type="match status" value="1"/>
</dbReference>
<evidence type="ECO:0000313" key="7">
    <source>
        <dbReference type="Proteomes" id="UP000030377"/>
    </source>
</evidence>
<accession>A0A0A3Y8F9</accession>
<dbReference type="Pfam" id="PF00072">
    <property type="entry name" value="Response_reg"/>
    <property type="match status" value="1"/>
</dbReference>
<dbReference type="PROSITE" id="PS50110">
    <property type="entry name" value="RESPONSE_REGULATORY"/>
    <property type="match status" value="1"/>
</dbReference>